<protein>
    <submittedName>
        <fullName evidence="1">Uncharacterized protein</fullName>
    </submittedName>
</protein>
<accession>A0ABV1YM50</accession>
<evidence type="ECO:0000313" key="2">
    <source>
        <dbReference type="Proteomes" id="UP001464387"/>
    </source>
</evidence>
<sequence length="69" mass="7407">MSNVSLRERDAATIAQIGKLRFSPLSVIGGQGNRLIEEGGRSVLDLSGSAGPVVSLAERLLAITCRRWR</sequence>
<proteinExistence type="predicted"/>
<dbReference type="Proteomes" id="UP001464387">
    <property type="component" value="Unassembled WGS sequence"/>
</dbReference>
<dbReference type="RefSeq" id="WP_023776634.1">
    <property type="nucleotide sequence ID" value="NZ_JAMYMY010000049.1"/>
</dbReference>
<organism evidence="1 2">
    <name type="scientific">Mesorhizobium opportunistum</name>
    <dbReference type="NCBI Taxonomy" id="593909"/>
    <lineage>
        <taxon>Bacteria</taxon>
        <taxon>Pseudomonadati</taxon>
        <taxon>Pseudomonadota</taxon>
        <taxon>Alphaproteobacteria</taxon>
        <taxon>Hyphomicrobiales</taxon>
        <taxon>Phyllobacteriaceae</taxon>
        <taxon>Mesorhizobium</taxon>
    </lineage>
</organism>
<comment type="caution">
    <text evidence="1">The sequence shown here is derived from an EMBL/GenBank/DDBJ whole genome shotgun (WGS) entry which is preliminary data.</text>
</comment>
<reference evidence="1 2" key="1">
    <citation type="journal article" date="2024" name="Proc. Natl. Acad. Sci. U.S.A.">
        <title>The evolutionary genomics of adaptation to stress in wild rhizobium bacteria.</title>
        <authorList>
            <person name="Kehlet-Delgado H."/>
            <person name="Montoya A.P."/>
            <person name="Jensen K.T."/>
            <person name="Wendlandt C.E."/>
            <person name="Dexheimer C."/>
            <person name="Roberts M."/>
            <person name="Torres Martinez L."/>
            <person name="Friesen M.L."/>
            <person name="Griffitts J.S."/>
            <person name="Porter S.S."/>
        </authorList>
    </citation>
    <scope>NUCLEOTIDE SEQUENCE [LARGE SCALE GENOMIC DNA]</scope>
    <source>
        <strain evidence="1 2">M0729</strain>
    </source>
</reference>
<keyword evidence="2" id="KW-1185">Reference proteome</keyword>
<evidence type="ECO:0000313" key="1">
    <source>
        <dbReference type="EMBL" id="MER8936184.1"/>
    </source>
</evidence>
<dbReference type="Gene3D" id="3.90.1150.10">
    <property type="entry name" value="Aspartate Aminotransferase, domain 1"/>
    <property type="match status" value="1"/>
</dbReference>
<dbReference type="EMBL" id="JAMYPJ010000044">
    <property type="protein sequence ID" value="MER8936184.1"/>
    <property type="molecule type" value="Genomic_DNA"/>
</dbReference>
<gene>
    <name evidence="1" type="ORF">NKI33_24890</name>
</gene>
<name>A0ABV1YM50_9HYPH</name>
<dbReference type="InterPro" id="IPR015422">
    <property type="entry name" value="PyrdxlP-dep_Trfase_small"/>
</dbReference>